<accession>A0AAV2YZA0</accession>
<sequence>MCYNFYDVWAYFKLHGWTSRHAGRLSYDHYYVQPGANVRTGVEGVDYFHGELALVNHAKVLQIFGEDDSPDPQRRPVALPSARKPMPSTGHGARPQDAISLTSDSDEDDEEASEQEAEYLCQNGMPRVKITRRSPSPATRETSGGGATNIKSRNSATAAATATAAAAADGSATIGESESQGTSTQMSMSSTEEEPKVAAEPLSRAARPKLSTTTPVVPRKQSAPAAVPAIRKYKTAVRCLAGQPGATGKALAATHAESGGNNDEAEEDDDKDDQVEPDEANLKRPREPLRVDTARKSTERSNKRPRTDVSPRDGFRGGKTPSPAHKKKAYHDGKDSACKPNGAKQSKATVEHTKTLLQLNVVTFPSRPDQKYALALMASEDGKEHSVCITNAQTHEQRRTVFTDITKVNPSNQVPEKPLFDALKCCLKALADDPAAVSTPSEAKLEPGRVDLIAGAKAGDLTLRLTFPCYDFWALDHDFPMEPPSPVQQIASLEAALVTTRTQLAQAQEQIKLCQQANALLVSRYRLLRKSMKEPTAEPSPSPAPSPAPSRAPTPPPTFAGVMKPRPAERTVSPGVESVTRRAVRTELGCSVHVISHWLSCMGASQEMGTNRDSFVKTAQWHEVVTLSERHFSLQLPGGEVQVSSDGTYQLNVSVAHDSLMQLRLVIHHGQQTPGPLSQQQRVERRIQPTLLQLYDNKRRISRVDTLVNLCAHDRVLVVLVPVQTAGESHTAVSPNDPAQLPTPHPQQDVKTIWFEKFEPHCNSLSLVFLDQRFVYVGDKA</sequence>
<proteinExistence type="predicted"/>
<feature type="region of interest" description="Disordered" evidence="2">
    <location>
        <begin position="250"/>
        <end position="348"/>
    </location>
</feature>
<dbReference type="AlphaFoldDB" id="A0AAV2YZA0"/>
<name>A0AAV2YZA0_9STRA</name>
<dbReference type="EMBL" id="DAKRPA010000064">
    <property type="protein sequence ID" value="DBA00403.1"/>
    <property type="molecule type" value="Genomic_DNA"/>
</dbReference>
<evidence type="ECO:0000256" key="2">
    <source>
        <dbReference type="SAM" id="MobiDB-lite"/>
    </source>
</evidence>
<reference evidence="3" key="1">
    <citation type="submission" date="2022-11" db="EMBL/GenBank/DDBJ databases">
        <authorList>
            <person name="Morgan W.R."/>
            <person name="Tartar A."/>
        </authorList>
    </citation>
    <scope>NUCLEOTIDE SEQUENCE</scope>
    <source>
        <strain evidence="3">ARSEF 373</strain>
    </source>
</reference>
<feature type="coiled-coil region" evidence="1">
    <location>
        <begin position="490"/>
        <end position="517"/>
    </location>
</feature>
<feature type="region of interest" description="Disordered" evidence="2">
    <location>
        <begin position="65"/>
        <end position="155"/>
    </location>
</feature>
<feature type="compositionally biased region" description="Pro residues" evidence="2">
    <location>
        <begin position="538"/>
        <end position="558"/>
    </location>
</feature>
<reference evidence="3" key="2">
    <citation type="journal article" date="2023" name="Microbiol Resour">
        <title>Decontamination and Annotation of the Draft Genome Sequence of the Oomycete Lagenidium giganteum ARSEF 373.</title>
        <authorList>
            <person name="Morgan W.R."/>
            <person name="Tartar A."/>
        </authorList>
    </citation>
    <scope>NUCLEOTIDE SEQUENCE</scope>
    <source>
        <strain evidence="3">ARSEF 373</strain>
    </source>
</reference>
<evidence type="ECO:0000313" key="4">
    <source>
        <dbReference type="Proteomes" id="UP001146120"/>
    </source>
</evidence>
<evidence type="ECO:0000313" key="3">
    <source>
        <dbReference type="EMBL" id="DBA00403.1"/>
    </source>
</evidence>
<feature type="compositionally biased region" description="Low complexity" evidence="2">
    <location>
        <begin position="176"/>
        <end position="190"/>
    </location>
</feature>
<organism evidence="3 4">
    <name type="scientific">Lagenidium giganteum</name>
    <dbReference type="NCBI Taxonomy" id="4803"/>
    <lineage>
        <taxon>Eukaryota</taxon>
        <taxon>Sar</taxon>
        <taxon>Stramenopiles</taxon>
        <taxon>Oomycota</taxon>
        <taxon>Peronosporomycetes</taxon>
        <taxon>Pythiales</taxon>
        <taxon>Pythiaceae</taxon>
    </lineage>
</organism>
<feature type="region of interest" description="Disordered" evidence="2">
    <location>
        <begin position="532"/>
        <end position="578"/>
    </location>
</feature>
<feature type="region of interest" description="Disordered" evidence="2">
    <location>
        <begin position="167"/>
        <end position="227"/>
    </location>
</feature>
<feature type="compositionally biased region" description="Acidic residues" evidence="2">
    <location>
        <begin position="104"/>
        <end position="117"/>
    </location>
</feature>
<keyword evidence="4" id="KW-1185">Reference proteome</keyword>
<dbReference type="Proteomes" id="UP001146120">
    <property type="component" value="Unassembled WGS sequence"/>
</dbReference>
<comment type="caution">
    <text evidence="3">The sequence shown here is derived from an EMBL/GenBank/DDBJ whole genome shotgun (WGS) entry which is preliminary data.</text>
</comment>
<gene>
    <name evidence="3" type="ORF">N0F65_012934</name>
</gene>
<feature type="compositionally biased region" description="Basic and acidic residues" evidence="2">
    <location>
        <begin position="280"/>
        <end position="316"/>
    </location>
</feature>
<protein>
    <submittedName>
        <fullName evidence="3">Uncharacterized protein</fullName>
    </submittedName>
</protein>
<feature type="compositionally biased region" description="Polar residues" evidence="2">
    <location>
        <begin position="133"/>
        <end position="142"/>
    </location>
</feature>
<keyword evidence="1" id="KW-0175">Coiled coil</keyword>
<evidence type="ECO:0000256" key="1">
    <source>
        <dbReference type="SAM" id="Coils"/>
    </source>
</evidence>
<feature type="compositionally biased region" description="Acidic residues" evidence="2">
    <location>
        <begin position="263"/>
        <end position="279"/>
    </location>
</feature>